<gene>
    <name evidence="4" type="ORF">AZF04_04925</name>
</gene>
<dbReference type="NCBIfam" id="TIGR03081">
    <property type="entry name" value="metmalonyl_epim"/>
    <property type="match status" value="1"/>
</dbReference>
<evidence type="ECO:0000259" key="3">
    <source>
        <dbReference type="PROSITE" id="PS51819"/>
    </source>
</evidence>
<dbReference type="InterPro" id="IPR029068">
    <property type="entry name" value="Glyas_Bleomycin-R_OHBP_Dase"/>
</dbReference>
<dbReference type="GO" id="GO:0004493">
    <property type="term" value="F:methylmalonyl-CoA epimerase activity"/>
    <property type="evidence" value="ECO:0007669"/>
    <property type="project" value="TreeGrafter"/>
</dbReference>
<dbReference type="InterPro" id="IPR051785">
    <property type="entry name" value="MMCE/EMCE_epimerase"/>
</dbReference>
<dbReference type="Proteomes" id="UP000075806">
    <property type="component" value="Unassembled WGS sequence"/>
</dbReference>
<dbReference type="PANTHER" id="PTHR43048:SF3">
    <property type="entry name" value="METHYLMALONYL-COA EPIMERASE, MITOCHONDRIAL"/>
    <property type="match status" value="1"/>
</dbReference>
<dbReference type="Gene3D" id="3.10.180.10">
    <property type="entry name" value="2,3-Dihydroxybiphenyl 1,2-Dioxygenase, domain 1"/>
    <property type="match status" value="1"/>
</dbReference>
<dbReference type="GO" id="GO:0046491">
    <property type="term" value="P:L-methylmalonyl-CoA metabolic process"/>
    <property type="evidence" value="ECO:0007669"/>
    <property type="project" value="TreeGrafter"/>
</dbReference>
<dbReference type="OrthoDB" id="9788468at2"/>
<dbReference type="RefSeq" id="WP_061948436.1">
    <property type="nucleotide sequence ID" value="NZ_LTAO01000012.1"/>
</dbReference>
<reference evidence="4" key="1">
    <citation type="submission" date="2016-02" db="EMBL/GenBank/DDBJ databases">
        <title>Genome sequence of Bacillus trypoxylicola KCTC 13244(T).</title>
        <authorList>
            <person name="Jeong H."/>
            <person name="Park S.-H."/>
            <person name="Choi S.-K."/>
        </authorList>
    </citation>
    <scope>NUCLEOTIDE SEQUENCE [LARGE SCALE GENOMIC DNA]</scope>
    <source>
        <strain evidence="4">KCTC 13244</strain>
    </source>
</reference>
<dbReference type="PANTHER" id="PTHR43048">
    <property type="entry name" value="METHYLMALONYL-COA EPIMERASE"/>
    <property type="match status" value="1"/>
</dbReference>
<protein>
    <recommendedName>
        <fullName evidence="3">VOC domain-containing protein</fullName>
    </recommendedName>
</protein>
<dbReference type="GO" id="GO:0046872">
    <property type="term" value="F:metal ion binding"/>
    <property type="evidence" value="ECO:0007669"/>
    <property type="project" value="UniProtKB-KW"/>
</dbReference>
<dbReference type="SUPFAM" id="SSF54593">
    <property type="entry name" value="Glyoxalase/Bleomycin resistance protein/Dihydroxybiphenyl dioxygenase"/>
    <property type="match status" value="1"/>
</dbReference>
<dbReference type="EMBL" id="LTAO01000012">
    <property type="protein sequence ID" value="KYG32116.1"/>
    <property type="molecule type" value="Genomic_DNA"/>
</dbReference>
<dbReference type="PROSITE" id="PS51819">
    <property type="entry name" value="VOC"/>
    <property type="match status" value="1"/>
</dbReference>
<proteinExistence type="inferred from homology"/>
<dbReference type="CDD" id="cd07249">
    <property type="entry name" value="MMCE"/>
    <property type="match status" value="1"/>
</dbReference>
<name>A0A162E9T3_9BACI</name>
<feature type="domain" description="VOC" evidence="3">
    <location>
        <begin position="7"/>
        <end position="136"/>
    </location>
</feature>
<dbReference type="AlphaFoldDB" id="A0A162E9T3"/>
<dbReference type="InterPro" id="IPR037523">
    <property type="entry name" value="VOC_core"/>
</dbReference>
<comment type="caution">
    <text evidence="4">The sequence shown here is derived from an EMBL/GenBank/DDBJ whole genome shotgun (WGS) entry which is preliminary data.</text>
</comment>
<comment type="similarity">
    <text evidence="1">Belongs to the methylmalonyl-CoA epimerase family.</text>
</comment>
<evidence type="ECO:0000313" key="5">
    <source>
        <dbReference type="Proteomes" id="UP000075806"/>
    </source>
</evidence>
<organism evidence="4 5">
    <name type="scientific">Alkalihalobacillus trypoxylicola</name>
    <dbReference type="NCBI Taxonomy" id="519424"/>
    <lineage>
        <taxon>Bacteria</taxon>
        <taxon>Bacillati</taxon>
        <taxon>Bacillota</taxon>
        <taxon>Bacilli</taxon>
        <taxon>Bacillales</taxon>
        <taxon>Bacillaceae</taxon>
        <taxon>Alkalihalobacillus</taxon>
    </lineage>
</organism>
<keyword evidence="5" id="KW-1185">Reference proteome</keyword>
<sequence>MDKKLGKVAHIGIAVRSLEKAIPLYTQQFQLKLIKKEMIESQKITVALLQAENIVIELIQPTHEDCSVNRFMERFGEGLHHMAFSVENLDEKIEDVYKSSELKLVDGKSHIGAHQSKISFIHPHSTMGVLIELIQMKE</sequence>
<evidence type="ECO:0000256" key="1">
    <source>
        <dbReference type="ARBA" id="ARBA00009308"/>
    </source>
</evidence>
<dbReference type="InterPro" id="IPR017515">
    <property type="entry name" value="MeMalonyl-CoA_epimerase"/>
</dbReference>
<evidence type="ECO:0000256" key="2">
    <source>
        <dbReference type="ARBA" id="ARBA00022723"/>
    </source>
</evidence>
<evidence type="ECO:0000313" key="4">
    <source>
        <dbReference type="EMBL" id="KYG32116.1"/>
    </source>
</evidence>
<accession>A0A162E9T3</accession>
<dbReference type="STRING" id="519424.AZF04_04925"/>
<dbReference type="Pfam" id="PF13669">
    <property type="entry name" value="Glyoxalase_4"/>
    <property type="match status" value="1"/>
</dbReference>
<keyword evidence="2" id="KW-0479">Metal-binding</keyword>